<accession>A0AAU7GGQ5</accession>
<evidence type="ECO:0000313" key="2">
    <source>
        <dbReference type="EMBL" id="XBM49318.1"/>
    </source>
</evidence>
<sequence>MSSRGVRVVRGFAAAGTATFVAALFHMAGGGDAPSAVAVTLSLVFSTLASIALAGKRLALWRLTASVAISQFLFHALFSLSPSASFSGVPAGGHLHAGMHLTLIPGAATGPEASLITGDAAMWASHLGAALLTIAALRHGERAFWAACHFAFFRLRRFVDRVTAVLASPAGLRRAPIETAPATLPALDVVLGGMRHRGPPMGTVPAR</sequence>
<dbReference type="EMBL" id="CP157390">
    <property type="protein sequence ID" value="XBM49318.1"/>
    <property type="molecule type" value="Genomic_DNA"/>
</dbReference>
<feature type="transmembrane region" description="Helical" evidence="1">
    <location>
        <begin position="35"/>
        <end position="53"/>
    </location>
</feature>
<proteinExistence type="predicted"/>
<feature type="transmembrane region" description="Helical" evidence="1">
    <location>
        <begin position="12"/>
        <end position="29"/>
    </location>
</feature>
<gene>
    <name evidence="2" type="ORF">AAME72_05505</name>
</gene>
<dbReference type="RefSeq" id="WP_348789236.1">
    <property type="nucleotide sequence ID" value="NZ_CP157390.1"/>
</dbReference>
<evidence type="ECO:0000256" key="1">
    <source>
        <dbReference type="SAM" id="Phobius"/>
    </source>
</evidence>
<dbReference type="AlphaFoldDB" id="A0AAU7GGQ5"/>
<keyword evidence="1" id="KW-0472">Membrane</keyword>
<name>A0AAU7GGQ5_9MICO</name>
<organism evidence="2">
    <name type="scientific">Leifsonia sp. NPDC080035</name>
    <dbReference type="NCBI Taxonomy" id="3143936"/>
    <lineage>
        <taxon>Bacteria</taxon>
        <taxon>Bacillati</taxon>
        <taxon>Actinomycetota</taxon>
        <taxon>Actinomycetes</taxon>
        <taxon>Micrococcales</taxon>
        <taxon>Microbacteriaceae</taxon>
        <taxon>Leifsonia</taxon>
    </lineage>
</organism>
<keyword evidence="1" id="KW-1133">Transmembrane helix</keyword>
<keyword evidence="1" id="KW-0812">Transmembrane</keyword>
<protein>
    <recommendedName>
        <fullName evidence="3">Integral membrane protein</fullName>
    </recommendedName>
</protein>
<reference evidence="2" key="1">
    <citation type="submission" date="2024-05" db="EMBL/GenBank/DDBJ databases">
        <title>The Natural Products Discovery Center: Release of the First 8490 Sequenced Strains for Exploring Actinobacteria Biosynthetic Diversity.</title>
        <authorList>
            <person name="Kalkreuter E."/>
            <person name="Kautsar S.A."/>
            <person name="Yang D."/>
            <person name="Bader C.D."/>
            <person name="Teijaro C.N."/>
            <person name="Fluegel L."/>
            <person name="Davis C.M."/>
            <person name="Simpson J.R."/>
            <person name="Lauterbach L."/>
            <person name="Steele A.D."/>
            <person name="Gui C."/>
            <person name="Meng S."/>
            <person name="Li G."/>
            <person name="Viehrig K."/>
            <person name="Ye F."/>
            <person name="Su P."/>
            <person name="Kiefer A.F."/>
            <person name="Nichols A."/>
            <person name="Cepeda A.J."/>
            <person name="Yan W."/>
            <person name="Fan B."/>
            <person name="Jiang Y."/>
            <person name="Adhikari A."/>
            <person name="Zheng C.-J."/>
            <person name="Schuster L."/>
            <person name="Cowan T.M."/>
            <person name="Smanski M.J."/>
            <person name="Chevrette M.G."/>
            <person name="de Carvalho L.P.S."/>
            <person name="Shen B."/>
        </authorList>
    </citation>
    <scope>NUCLEOTIDE SEQUENCE</scope>
    <source>
        <strain evidence="2">NPDC080035</strain>
    </source>
</reference>
<evidence type="ECO:0008006" key="3">
    <source>
        <dbReference type="Google" id="ProtNLM"/>
    </source>
</evidence>